<gene>
    <name evidence="1" type="ORF">UW02_C0009G0012</name>
</gene>
<dbReference type="Proteomes" id="UP000034751">
    <property type="component" value="Unassembled WGS sequence"/>
</dbReference>
<name>A0A0G1I8F7_9BACT</name>
<protein>
    <submittedName>
        <fullName evidence="1">Uncharacterized protein</fullName>
    </submittedName>
</protein>
<proteinExistence type="predicted"/>
<dbReference type="EMBL" id="LCGS01000009">
    <property type="protein sequence ID" value="KKT19459.1"/>
    <property type="molecule type" value="Genomic_DNA"/>
</dbReference>
<reference evidence="1 2" key="1">
    <citation type="journal article" date="2015" name="Nature">
        <title>rRNA introns, odd ribosomes, and small enigmatic genomes across a large radiation of phyla.</title>
        <authorList>
            <person name="Brown C.T."/>
            <person name="Hug L.A."/>
            <person name="Thomas B.C."/>
            <person name="Sharon I."/>
            <person name="Castelle C.J."/>
            <person name="Singh A."/>
            <person name="Wilkins M.J."/>
            <person name="Williams K.H."/>
            <person name="Banfield J.F."/>
        </authorList>
    </citation>
    <scope>NUCLEOTIDE SEQUENCE [LARGE SCALE GENOMIC DNA]</scope>
</reference>
<evidence type="ECO:0000313" key="2">
    <source>
        <dbReference type="Proteomes" id="UP000034751"/>
    </source>
</evidence>
<comment type="caution">
    <text evidence="1">The sequence shown here is derived from an EMBL/GenBank/DDBJ whole genome shotgun (WGS) entry which is preliminary data.</text>
</comment>
<dbReference type="STRING" id="1618747.UW02_C0009G0012"/>
<organism evidence="1 2">
    <name type="scientific">Candidatus Nomurabacteria bacterium GW2011_GWB1_43_7</name>
    <dbReference type="NCBI Taxonomy" id="1618747"/>
    <lineage>
        <taxon>Bacteria</taxon>
        <taxon>Candidatus Nomuraibacteriota</taxon>
    </lineage>
</organism>
<sequence>MNEERNEVFRGHLEECLRNLGTSLASSVPRGSREAAQAKKPVADFCGVTIGSITRWLRDTGSFPIGEPLIKLMCYLDMVGYRVIELERIPRIRRNFAELIGYGLLTSDQAAEFLGYASMSTFYQVLQGHHGASEDKEQKMWDVWKERKEELQQKKERSQELYRLDIPLKIRSRVDVSKVLERQVSASRSKAVVSIMEGLLMLLEESSFEKFSDGDLADLKASADTILRLSAHLSSLSSRLIMSEQQRKGGS</sequence>
<accession>A0A0G1I8F7</accession>
<evidence type="ECO:0000313" key="1">
    <source>
        <dbReference type="EMBL" id="KKT19459.1"/>
    </source>
</evidence>
<dbReference type="AlphaFoldDB" id="A0A0G1I8F7"/>